<dbReference type="SUPFAM" id="SSF46785">
    <property type="entry name" value="Winged helix' DNA-binding domain"/>
    <property type="match status" value="1"/>
</dbReference>
<dbReference type="PIRSF" id="PIRSF016838">
    <property type="entry name" value="PafC"/>
    <property type="match status" value="1"/>
</dbReference>
<gene>
    <name evidence="4" type="ORF">OJ589_09440</name>
</gene>
<dbReference type="AlphaFoldDB" id="A0ABD4U442"/>
<dbReference type="InterPro" id="IPR001034">
    <property type="entry name" value="DeoR_HTH"/>
</dbReference>
<feature type="domain" description="HTH deoR-type" evidence="3">
    <location>
        <begin position="2"/>
        <end position="60"/>
    </location>
</feature>
<dbReference type="PROSITE" id="PS51000">
    <property type="entry name" value="HTH_DEOR_2"/>
    <property type="match status" value="1"/>
</dbReference>
<keyword evidence="2" id="KW-0804">Transcription</keyword>
<dbReference type="PANTHER" id="PTHR34580:SF1">
    <property type="entry name" value="PROTEIN PAFC"/>
    <property type="match status" value="1"/>
</dbReference>
<dbReference type="PANTHER" id="PTHR34580">
    <property type="match status" value="1"/>
</dbReference>
<evidence type="ECO:0000256" key="2">
    <source>
        <dbReference type="ARBA" id="ARBA00023163"/>
    </source>
</evidence>
<protein>
    <submittedName>
        <fullName evidence="4">YafY family transcriptional regulator</fullName>
    </submittedName>
</protein>
<evidence type="ECO:0000313" key="4">
    <source>
        <dbReference type="EMBL" id="MCW1077363.1"/>
    </source>
</evidence>
<dbReference type="EMBL" id="JAPAIP010000033">
    <property type="protein sequence ID" value="MCW1077363.1"/>
    <property type="molecule type" value="Genomic_DNA"/>
</dbReference>
<reference evidence="4 5" key="1">
    <citation type="submission" date="2022-10" db="EMBL/GenBank/DDBJ databases">
        <title>Comparative genomic study of S. anginosus.</title>
        <authorList>
            <person name="Prasad A."/>
            <person name="Ene A."/>
            <person name="Jablonska S."/>
            <person name="Du J."/>
            <person name="Wolfe A.J."/>
            <person name="Putonti C."/>
        </authorList>
    </citation>
    <scope>NUCLEOTIDE SEQUENCE [LARGE SCALE GENOMIC DNA]</scope>
    <source>
        <strain evidence="4 5">UMB1339</strain>
    </source>
</reference>
<dbReference type="InterPro" id="IPR026881">
    <property type="entry name" value="WYL_dom"/>
</dbReference>
<dbReference type="InterPro" id="IPR013196">
    <property type="entry name" value="HTH_11"/>
</dbReference>
<dbReference type="RefSeq" id="WP_264348487.1">
    <property type="nucleotide sequence ID" value="NZ_JAPAIP010000033.1"/>
</dbReference>
<dbReference type="InterPro" id="IPR036390">
    <property type="entry name" value="WH_DNA-bd_sf"/>
</dbReference>
<comment type="caution">
    <text evidence="4">The sequence shown here is derived from an EMBL/GenBank/DDBJ whole genome shotgun (WGS) entry which is preliminary data.</text>
</comment>
<dbReference type="InterPro" id="IPR036388">
    <property type="entry name" value="WH-like_DNA-bd_sf"/>
</dbReference>
<evidence type="ECO:0000313" key="5">
    <source>
        <dbReference type="Proteomes" id="UP001208682"/>
    </source>
</evidence>
<keyword evidence="1" id="KW-0805">Transcription regulation</keyword>
<dbReference type="InterPro" id="IPR057727">
    <property type="entry name" value="WCX_dom"/>
</dbReference>
<dbReference type="Proteomes" id="UP001208682">
    <property type="component" value="Unassembled WGS sequence"/>
</dbReference>
<dbReference type="InterPro" id="IPR028349">
    <property type="entry name" value="PafC-like"/>
</dbReference>
<dbReference type="InterPro" id="IPR051534">
    <property type="entry name" value="CBASS_pafABC_assoc_protein"/>
</dbReference>
<dbReference type="PROSITE" id="PS52050">
    <property type="entry name" value="WYL"/>
    <property type="match status" value="1"/>
</dbReference>
<dbReference type="Pfam" id="PF08279">
    <property type="entry name" value="HTH_11"/>
    <property type="match status" value="1"/>
</dbReference>
<accession>A0ABD4U442</accession>
<evidence type="ECO:0000259" key="3">
    <source>
        <dbReference type="PROSITE" id="PS51000"/>
    </source>
</evidence>
<dbReference type="Pfam" id="PF13280">
    <property type="entry name" value="WYL"/>
    <property type="match status" value="1"/>
</dbReference>
<evidence type="ECO:0000256" key="1">
    <source>
        <dbReference type="ARBA" id="ARBA00023015"/>
    </source>
</evidence>
<sequence length="301" mass="35694">MKNNRLFKILYYVLEKGKVTANELAEKYEVSIRTIYRDIDVLSSAGIPIYATQGKGGGIEIADDFVLKKSFLSENEQEQILIALKGLELTNKEYENELLTKLTALFKTKNTNWIEVDFTNWQRSKSYDELFKDIKSAIINKNIVSFTYFSSNKKETSREVKPIRLLFKGWDWYVYAFCLSRNDFRYFKLSRIKEFEILSNTFEDDFDNIVLKKEMEYEETVFVKVKFDRKMTFRVYDEVSSAIEEDEDGNLYATVELPNNYNLYNYIFSYGDAAEVLEPKEIRDKIKNIINFMDKKYKYDI</sequence>
<dbReference type="Pfam" id="PF25583">
    <property type="entry name" value="WCX"/>
    <property type="match status" value="1"/>
</dbReference>
<dbReference type="Gene3D" id="1.10.10.10">
    <property type="entry name" value="Winged helix-like DNA-binding domain superfamily/Winged helix DNA-binding domain"/>
    <property type="match status" value="1"/>
</dbReference>
<name>A0ABD4U442_STRAP</name>
<proteinExistence type="predicted"/>
<organism evidence="4 5">
    <name type="scientific">Streptococcus anginosus</name>
    <dbReference type="NCBI Taxonomy" id="1328"/>
    <lineage>
        <taxon>Bacteria</taxon>
        <taxon>Bacillati</taxon>
        <taxon>Bacillota</taxon>
        <taxon>Bacilli</taxon>
        <taxon>Lactobacillales</taxon>
        <taxon>Streptococcaceae</taxon>
        <taxon>Streptococcus</taxon>
        <taxon>Streptococcus anginosus group</taxon>
    </lineage>
</organism>